<reference evidence="9" key="1">
    <citation type="submission" date="2015-10" db="EMBL/GenBank/DDBJ databases">
        <authorList>
            <person name="Gilbert D.G."/>
        </authorList>
    </citation>
    <scope>NUCLEOTIDE SEQUENCE</scope>
    <source>
        <strain evidence="9">Phyl III-seqv23</strain>
    </source>
</reference>
<evidence type="ECO:0000256" key="4">
    <source>
        <dbReference type="ARBA" id="ARBA00022475"/>
    </source>
</evidence>
<protein>
    <submittedName>
        <fullName evidence="9">Vitamin B12 import system permease protein BtuC</fullName>
    </submittedName>
</protein>
<feature type="transmembrane region" description="Helical" evidence="8">
    <location>
        <begin position="132"/>
        <end position="151"/>
    </location>
</feature>
<comment type="subcellular location">
    <subcellularLocation>
        <location evidence="1">Cell membrane</location>
        <topology evidence="1">Multi-pass membrane protein</topology>
    </subcellularLocation>
</comment>
<dbReference type="CDD" id="cd06550">
    <property type="entry name" value="TM_ABC_iron-siderophores_like"/>
    <property type="match status" value="1"/>
</dbReference>
<dbReference type="Pfam" id="PF01032">
    <property type="entry name" value="FecCD"/>
    <property type="match status" value="1"/>
</dbReference>
<organism evidence="9">
    <name type="scientific">Ralstonia solanacearum</name>
    <name type="common">Pseudomonas solanacearum</name>
    <dbReference type="NCBI Taxonomy" id="305"/>
    <lineage>
        <taxon>Bacteria</taxon>
        <taxon>Pseudomonadati</taxon>
        <taxon>Pseudomonadota</taxon>
        <taxon>Betaproteobacteria</taxon>
        <taxon>Burkholderiales</taxon>
        <taxon>Burkholderiaceae</taxon>
        <taxon>Ralstonia</taxon>
        <taxon>Ralstonia solanacearum species complex</taxon>
    </lineage>
</organism>
<feature type="transmembrane region" description="Helical" evidence="8">
    <location>
        <begin position="102"/>
        <end position="126"/>
    </location>
</feature>
<dbReference type="PANTHER" id="PTHR30472">
    <property type="entry name" value="FERRIC ENTEROBACTIN TRANSPORT SYSTEM PERMEASE PROTEIN"/>
    <property type="match status" value="1"/>
</dbReference>
<keyword evidence="3" id="KW-0813">Transport</keyword>
<dbReference type="GO" id="GO:0005886">
    <property type="term" value="C:plasma membrane"/>
    <property type="evidence" value="ECO:0007669"/>
    <property type="project" value="UniProtKB-SubCell"/>
</dbReference>
<feature type="transmembrane region" description="Helical" evidence="8">
    <location>
        <begin position="76"/>
        <end position="95"/>
    </location>
</feature>
<feature type="transmembrane region" description="Helical" evidence="8">
    <location>
        <begin position="250"/>
        <end position="277"/>
    </location>
</feature>
<proteinExistence type="inferred from homology"/>
<feature type="transmembrane region" description="Helical" evidence="8">
    <location>
        <begin position="206"/>
        <end position="229"/>
    </location>
</feature>
<evidence type="ECO:0000256" key="3">
    <source>
        <dbReference type="ARBA" id="ARBA00022448"/>
    </source>
</evidence>
<dbReference type="PANTHER" id="PTHR30472:SF25">
    <property type="entry name" value="ABC TRANSPORTER PERMEASE PROTEIN MJ0876-RELATED"/>
    <property type="match status" value="1"/>
</dbReference>
<keyword evidence="5 8" id="KW-0812">Transmembrane</keyword>
<evidence type="ECO:0000256" key="8">
    <source>
        <dbReference type="SAM" id="Phobius"/>
    </source>
</evidence>
<dbReference type="GO" id="GO:0022857">
    <property type="term" value="F:transmembrane transporter activity"/>
    <property type="evidence" value="ECO:0007669"/>
    <property type="project" value="InterPro"/>
</dbReference>
<dbReference type="EMBL" id="LN899821">
    <property type="protein sequence ID" value="CUV16666.1"/>
    <property type="molecule type" value="Genomic_DNA"/>
</dbReference>
<gene>
    <name evidence="9" type="primary">btuC</name>
    <name evidence="9" type="ORF">PSS4_v1_160071</name>
</gene>
<dbReference type="SUPFAM" id="SSF81345">
    <property type="entry name" value="ABC transporter involved in vitamin B12 uptake, BtuC"/>
    <property type="match status" value="1"/>
</dbReference>
<keyword evidence="7 8" id="KW-0472">Membrane</keyword>
<sequence length="343" mass="35236">MATARTATMTPALPARGFAWRLWSLLALACVAVLVASLMLGSVRLSPAQVWQALTGSGDGLATGIVTGLRLPRAGAAFACGALLALAGALMQMLLRNPLADPYVLGVSGGGAVAALTAMLLSLPWWAVQAGAGAGALASMALVAALARQHLWRGEPGEANARLLLAGVVLASGWVGLITLILTVAPEAKLRGMIFWMVGDLGGADRYLGALMALVAALALVLPHARDLNVLLTGEMRARALGVPVARVRALIYVVASLCTAVAVTIAGSVAFVGLLVPHMVRLAWTHDVRIHLPATAMAGGGLLMLADLIARTLIAPAQLPVGVITTLLGVPTFLYLLMRSAR</sequence>
<evidence type="ECO:0000256" key="5">
    <source>
        <dbReference type="ARBA" id="ARBA00022692"/>
    </source>
</evidence>
<dbReference type="InterPro" id="IPR000522">
    <property type="entry name" value="ABC_transptr_permease_BtuC"/>
</dbReference>
<accession>A0A0S4U352</accession>
<feature type="transmembrane region" description="Helical" evidence="8">
    <location>
        <begin position="163"/>
        <end position="186"/>
    </location>
</feature>
<keyword evidence="6 8" id="KW-1133">Transmembrane helix</keyword>
<name>A0A0S4U352_RALSL</name>
<evidence type="ECO:0000256" key="2">
    <source>
        <dbReference type="ARBA" id="ARBA00007935"/>
    </source>
</evidence>
<dbReference type="Gene3D" id="1.10.3470.10">
    <property type="entry name" value="ABC transporter involved in vitamin B12 uptake, BtuC"/>
    <property type="match status" value="1"/>
</dbReference>
<comment type="similarity">
    <text evidence="2">Belongs to the binding-protein-dependent transport system permease family. FecCD subfamily.</text>
</comment>
<keyword evidence="4" id="KW-1003">Cell membrane</keyword>
<dbReference type="AlphaFoldDB" id="A0A0S4U352"/>
<evidence type="ECO:0000256" key="6">
    <source>
        <dbReference type="ARBA" id="ARBA00022989"/>
    </source>
</evidence>
<evidence type="ECO:0000313" key="9">
    <source>
        <dbReference type="EMBL" id="CUV16666.1"/>
    </source>
</evidence>
<dbReference type="InterPro" id="IPR037294">
    <property type="entry name" value="ABC_BtuC-like"/>
</dbReference>
<evidence type="ECO:0000256" key="1">
    <source>
        <dbReference type="ARBA" id="ARBA00004651"/>
    </source>
</evidence>
<feature type="transmembrane region" description="Helical" evidence="8">
    <location>
        <begin position="318"/>
        <end position="339"/>
    </location>
</feature>
<evidence type="ECO:0000256" key="7">
    <source>
        <dbReference type="ARBA" id="ARBA00023136"/>
    </source>
</evidence>